<dbReference type="InterPro" id="IPR012332">
    <property type="entry name" value="Autotransporter_pectin_lyase_C"/>
</dbReference>
<evidence type="ECO:0000313" key="3">
    <source>
        <dbReference type="EMBL" id="OAG75599.1"/>
    </source>
</evidence>
<dbReference type="Pfam" id="PF13692">
    <property type="entry name" value="Glyco_trans_1_4"/>
    <property type="match status" value="1"/>
</dbReference>
<dbReference type="SUPFAM" id="SSF53756">
    <property type="entry name" value="UDP-Glycosyltransferase/glycogen phosphorylase"/>
    <property type="match status" value="1"/>
</dbReference>
<accession>A0A177G5I5</accession>
<dbReference type="Proteomes" id="UP000077349">
    <property type="component" value="Unassembled WGS sequence"/>
</dbReference>
<protein>
    <submittedName>
        <fullName evidence="3">Outer membrane protein</fullName>
    </submittedName>
</protein>
<feature type="compositionally biased region" description="Basic and acidic residues" evidence="1">
    <location>
        <begin position="703"/>
        <end position="721"/>
    </location>
</feature>
<dbReference type="Gene3D" id="2.160.20.20">
    <property type="match status" value="1"/>
</dbReference>
<dbReference type="Pfam" id="PF13403">
    <property type="entry name" value="Hint_2"/>
    <property type="match status" value="1"/>
</dbReference>
<feature type="region of interest" description="Disordered" evidence="1">
    <location>
        <begin position="703"/>
        <end position="734"/>
    </location>
</feature>
<feature type="domain" description="Hedgehog/Intein (Hint)" evidence="2">
    <location>
        <begin position="258"/>
        <end position="393"/>
    </location>
</feature>
<evidence type="ECO:0000256" key="1">
    <source>
        <dbReference type="SAM" id="MobiDB-lite"/>
    </source>
</evidence>
<comment type="caution">
    <text evidence="3">The sequence shown here is derived from an EMBL/GenBank/DDBJ whole genome shotgun (WGS) entry which is preliminary data.</text>
</comment>
<proteinExistence type="predicted"/>
<evidence type="ECO:0000313" key="4">
    <source>
        <dbReference type="Proteomes" id="UP000077349"/>
    </source>
</evidence>
<dbReference type="InterPro" id="IPR036844">
    <property type="entry name" value="Hint_dom_sf"/>
</dbReference>
<dbReference type="InterPro" id="IPR028992">
    <property type="entry name" value="Hedgehog/Intein_dom"/>
</dbReference>
<organism evidence="3 4">
    <name type="scientific">Acetobacter malorum</name>
    <dbReference type="NCBI Taxonomy" id="178901"/>
    <lineage>
        <taxon>Bacteria</taxon>
        <taxon>Pseudomonadati</taxon>
        <taxon>Pseudomonadota</taxon>
        <taxon>Alphaproteobacteria</taxon>
        <taxon>Acetobacterales</taxon>
        <taxon>Acetobacteraceae</taxon>
        <taxon>Acetobacter</taxon>
    </lineage>
</organism>
<dbReference type="CDD" id="cd03801">
    <property type="entry name" value="GT4_PimA-like"/>
    <property type="match status" value="1"/>
</dbReference>
<dbReference type="Gene3D" id="3.40.50.2000">
    <property type="entry name" value="Glycogen Phosphorylase B"/>
    <property type="match status" value="1"/>
</dbReference>
<sequence>MSDSADINSSSSSGVHLVSSDVSIGNGAVWTDTELGDGGELFVEDGGLAVNTLVDKGDLTVDAGGVASGVTVTGDRYENGYFEVDGGTITDMTVENQGWGIVNSGSINDVLVTDSGYIEIAATAHNVTVSNGGGIEVDSTGVVRNLTVGPGGTFGIRPGEGGVIESVTVASGGTINAADISSAGGVTIQNGGSIDFSGMAFQSDGSATLEGDPVLTLTEDGVSSSVSLNGDYAGEHFVLSNDGAGGTIATLEPDDGTPCFCRGTLIATERGETAVEDLAIGDRVRTASGSLRSIRWIGHRSYSGQFVRKNKNVLPIVIREGALGDGLPRRDLSVSPLHAMALESVLIPAVCLINGVSIFQAERIDEVTYFHIELETHDILLAEGAPSESFVDDDSRNMFHNAAEFRRLYPDAAPLPAVYCAPRIEEGPVLEAIRTRLNAEAGIAPAPASGGIVEGYLDEVTRTIIRGWARNPQSEEPLRLSIFDNGIAIGEVVADCPRPDVGWDCGFCFVVPGGFTPDMRHVIEIAQADDPGTSRNFLGHTPWILDQQTISHHTIARSAVPASSTTMRGYIDNVSRDRVCGWIYDPAKPGESVAIQVAVNGTIVERSIANGRRPDVADAGAGPERCGFDLFFIPPLSPLTRQIIEVRNERTGALLGQPVIVEAADQFDSDLEQVVHRAIGSVQDAKDHDRVLSFLSAQMERLKQSHADHQSGRRQNDVQRERSRRGLAPPEKRSPRVLVIDSRTPDACRDAGSCAILSHMAALRALGYDISFVAADEMESGSTPQMEHIEICASPFYSSVEDLLRRQAQSFDLVYLHRQSIATRYLPLVRQYQSKARVIYAVADLHHMRIARQAAVEERPELMAKARQLRDAEYAAARQADFVLTHSTVEAAILRRDVAGVEVHVVPWEVAVRKRTPSYDARQGVLFLGNFSHAPNSDAAFWLAEEIMPLVWRQRPDIRCVIAGADMPEQIRQLAAPSIEVIGHVPDCGVLFDKVRLSIASLRFGAGVKGKILDSMAAGVPCVMTPIASEGMQLPAALASLTGQSAAALAALIVSFHDDATTHARMVRVGRHFIRERHDHARIIDALGRIAGDTRVKRQAG</sequence>
<evidence type="ECO:0000259" key="2">
    <source>
        <dbReference type="Pfam" id="PF13403"/>
    </source>
</evidence>
<reference evidence="3 4" key="1">
    <citation type="submission" date="2016-03" db="EMBL/GenBank/DDBJ databases">
        <title>Draft genome sequence of Acetobacter malorum CECT 7742, a strain isolated from strawberry vinegar.</title>
        <authorList>
            <person name="Sainz F."/>
            <person name="Mas A."/>
            <person name="Torija M.J."/>
        </authorList>
    </citation>
    <scope>NUCLEOTIDE SEQUENCE [LARGE SCALE GENOMIC DNA]</scope>
    <source>
        <strain evidence="3 4">CECT 7742</strain>
    </source>
</reference>
<dbReference type="EMBL" id="LVHD01000032">
    <property type="protein sequence ID" value="OAG75599.1"/>
    <property type="molecule type" value="Genomic_DNA"/>
</dbReference>
<dbReference type="AlphaFoldDB" id="A0A177G5I5"/>
<dbReference type="PATRIC" id="fig|178901.16.peg.3423"/>
<gene>
    <name evidence="3" type="ORF">Amal_03213</name>
</gene>
<dbReference type="SUPFAM" id="SSF51294">
    <property type="entry name" value="Hedgehog/intein (Hint) domain"/>
    <property type="match status" value="1"/>
</dbReference>
<name>A0A177G5I5_9PROT</name>